<dbReference type="EMBL" id="CP021643">
    <property type="protein sequence ID" value="AVX45098.1"/>
    <property type="molecule type" value="Genomic_DNA"/>
</dbReference>
<gene>
    <name evidence="1" type="ORF">CCS77_2092</name>
</gene>
<dbReference type="RefSeq" id="WP_107917400.1">
    <property type="nucleotide sequence ID" value="NZ_CP021643.1"/>
</dbReference>
<accession>A0A2R4P341</accession>
<dbReference type="AlphaFoldDB" id="A0A2R4P341"/>
<proteinExistence type="predicted"/>
<evidence type="ECO:0000313" key="2">
    <source>
        <dbReference type="Proteomes" id="UP000241854"/>
    </source>
</evidence>
<organism evidence="1 2">
    <name type="scientific">Campylobacter concisus</name>
    <dbReference type="NCBI Taxonomy" id="199"/>
    <lineage>
        <taxon>Bacteria</taxon>
        <taxon>Pseudomonadati</taxon>
        <taxon>Campylobacterota</taxon>
        <taxon>Epsilonproteobacteria</taxon>
        <taxon>Campylobacterales</taxon>
        <taxon>Campylobacteraceae</taxon>
        <taxon>Campylobacter</taxon>
    </lineage>
</organism>
<protein>
    <submittedName>
        <fullName evidence="1">Uncharacterized protein</fullName>
    </submittedName>
</protein>
<sequence length="119" mass="13634">MNDLDRVMATLPRYELEAMGLINNNVISNEAEEFYISYSNSRFSVSDYGCDTTALYVNETGQFLILRGDHRDGYAGLNFNEAIEYFYNHIEDAHKYSDHGRIYIFDEEANSLNCVAGGY</sequence>
<name>A0A2R4P341_9BACT</name>
<keyword evidence="1" id="KW-0614">Plasmid</keyword>
<dbReference type="Proteomes" id="UP000241854">
    <property type="component" value="Plasmid pICON"/>
</dbReference>
<reference evidence="1 2" key="1">
    <citation type="journal article" date="2018" name="Emerg. Microbes Infect.">
        <title>Genomic analysis of oral Campylobacter concisus strains identified a potential bacterial molecular marker associated with active Crohn's disease.</title>
        <authorList>
            <person name="Liu F."/>
            <person name="Ma R."/>
            <person name="Tay C.Y.A."/>
            <person name="Octavia S."/>
            <person name="Lan R."/>
            <person name="Chung H.K.L."/>
            <person name="Riordan S.M."/>
            <person name="Grimm M.C."/>
            <person name="Leong R.W."/>
            <person name="Tanaka M.M."/>
            <person name="Connor S."/>
            <person name="Zhang L."/>
        </authorList>
    </citation>
    <scope>NUCLEOTIDE SEQUENCE [LARGE SCALE GENOMIC DNA]</scope>
    <source>
        <strain evidence="1 2">P2CDO4</strain>
        <plasmid evidence="1">pICON</plasmid>
    </source>
</reference>
<evidence type="ECO:0000313" key="1">
    <source>
        <dbReference type="EMBL" id="AVX45098.1"/>
    </source>
</evidence>
<geneLocation type="plasmid" evidence="2">
    <name>picon</name>
</geneLocation>